<dbReference type="EC" id="6.3.5.7" evidence="7"/>
<dbReference type="SUPFAM" id="SSF75304">
    <property type="entry name" value="Amidase signature (AS) enzymes"/>
    <property type="match status" value="1"/>
</dbReference>
<keyword evidence="5 7" id="KW-0648">Protein biosynthesis</keyword>
<comment type="subunit">
    <text evidence="7">Heterotrimer of A, B and C subunits.</text>
</comment>
<evidence type="ECO:0000313" key="10">
    <source>
        <dbReference type="EMBL" id="BBE41882.1"/>
    </source>
</evidence>
<dbReference type="InterPro" id="IPR000120">
    <property type="entry name" value="Amidase"/>
</dbReference>
<feature type="active site" description="Charge relay system" evidence="7">
    <location>
        <position position="69"/>
    </location>
</feature>
<keyword evidence="10" id="KW-0808">Transferase</keyword>
<comment type="catalytic activity">
    <reaction evidence="6 7">
        <text>L-glutamyl-tRNA(Gln) + L-glutamine + ATP + H2O = L-glutaminyl-tRNA(Gln) + L-glutamate + ADP + phosphate + H(+)</text>
        <dbReference type="Rhea" id="RHEA:17521"/>
        <dbReference type="Rhea" id="RHEA-COMP:9681"/>
        <dbReference type="Rhea" id="RHEA-COMP:9684"/>
        <dbReference type="ChEBI" id="CHEBI:15377"/>
        <dbReference type="ChEBI" id="CHEBI:15378"/>
        <dbReference type="ChEBI" id="CHEBI:29985"/>
        <dbReference type="ChEBI" id="CHEBI:30616"/>
        <dbReference type="ChEBI" id="CHEBI:43474"/>
        <dbReference type="ChEBI" id="CHEBI:58359"/>
        <dbReference type="ChEBI" id="CHEBI:78520"/>
        <dbReference type="ChEBI" id="CHEBI:78521"/>
        <dbReference type="ChEBI" id="CHEBI:456216"/>
        <dbReference type="EC" id="6.3.5.7"/>
    </reaction>
</comment>
<evidence type="ECO:0000256" key="3">
    <source>
        <dbReference type="ARBA" id="ARBA00022741"/>
    </source>
</evidence>
<evidence type="ECO:0000256" key="5">
    <source>
        <dbReference type="ARBA" id="ARBA00022917"/>
    </source>
</evidence>
<evidence type="ECO:0000259" key="9">
    <source>
        <dbReference type="Pfam" id="PF01425"/>
    </source>
</evidence>
<dbReference type="KEGG" id="ccai:NAS2_0493"/>
<keyword evidence="4 7" id="KW-0067">ATP-binding</keyword>
<dbReference type="InterPro" id="IPR023631">
    <property type="entry name" value="Amidase_dom"/>
</dbReference>
<evidence type="ECO:0000256" key="4">
    <source>
        <dbReference type="ARBA" id="ARBA00022840"/>
    </source>
</evidence>
<keyword evidence="11" id="KW-1185">Reference proteome</keyword>
<evidence type="ECO:0000256" key="1">
    <source>
        <dbReference type="ARBA" id="ARBA00008069"/>
    </source>
</evidence>
<dbReference type="RefSeq" id="WP_174448174.1">
    <property type="nucleotide sequence ID" value="NZ_AP018732.1"/>
</dbReference>
<keyword evidence="3 7" id="KW-0547">Nucleotide-binding</keyword>
<dbReference type="GO" id="GO:0030956">
    <property type="term" value="C:glutamyl-tRNA(Gln) amidotransferase complex"/>
    <property type="evidence" value="ECO:0007669"/>
    <property type="project" value="InterPro"/>
</dbReference>
<organism evidence="10 11">
    <name type="scientific">Conexivisphaera calida</name>
    <dbReference type="NCBI Taxonomy" id="1874277"/>
    <lineage>
        <taxon>Archaea</taxon>
        <taxon>Nitrososphaerota</taxon>
        <taxon>Conexivisphaeria</taxon>
        <taxon>Conexivisphaerales</taxon>
        <taxon>Conexivisphaeraceae</taxon>
        <taxon>Conexivisphaera</taxon>
    </lineage>
</organism>
<dbReference type="Pfam" id="PF01425">
    <property type="entry name" value="Amidase"/>
    <property type="match status" value="1"/>
</dbReference>
<name>A0A4P2VDH1_9ARCH</name>
<proteinExistence type="inferred from homology"/>
<accession>A0A4P2VDH1</accession>
<comment type="similarity">
    <text evidence="1 7">Belongs to the amidase family. GatA subfamily.</text>
</comment>
<comment type="function">
    <text evidence="7">Allows the formation of correctly charged Gln-tRNA(Gln) through the transamidation of misacylated Glu-tRNA(Gln) in organisms which lack glutaminyl-tRNA synthetase. The reaction takes place in the presence of glutamine and ATP through an activated gamma-phospho-Glu-tRNA(Gln).</text>
</comment>
<evidence type="ECO:0000256" key="8">
    <source>
        <dbReference type="SAM" id="MobiDB-lite"/>
    </source>
</evidence>
<feature type="active site" description="Charge relay system" evidence="7">
    <location>
        <position position="144"/>
    </location>
</feature>
<evidence type="ECO:0000256" key="2">
    <source>
        <dbReference type="ARBA" id="ARBA00022598"/>
    </source>
</evidence>
<dbReference type="InterPro" id="IPR020556">
    <property type="entry name" value="Amidase_CS"/>
</dbReference>
<dbReference type="PROSITE" id="PS00571">
    <property type="entry name" value="AMIDASES"/>
    <property type="match status" value="1"/>
</dbReference>
<feature type="region of interest" description="Disordered" evidence="8">
    <location>
        <begin position="121"/>
        <end position="144"/>
    </location>
</feature>
<dbReference type="InterPro" id="IPR036928">
    <property type="entry name" value="AS_sf"/>
</dbReference>
<reference evidence="10 11" key="1">
    <citation type="journal article" date="2019" name="ISME J.">
        <title>Isolation and characterization of a thermophilic sulfur- and iron-reducing thaumarchaeote from a terrestrial acidic hot spring.</title>
        <authorList>
            <person name="Kato S."/>
            <person name="Itoh T."/>
            <person name="Yuki M."/>
            <person name="Nagamori M."/>
            <person name="Ohnishi M."/>
            <person name="Uematsu K."/>
            <person name="Suzuki K."/>
            <person name="Takashina T."/>
            <person name="Ohkuma M."/>
        </authorList>
    </citation>
    <scope>NUCLEOTIDE SEQUENCE [LARGE SCALE GENOMIC DNA]</scope>
    <source>
        <strain evidence="10 11">NAS-02</strain>
    </source>
</reference>
<protein>
    <recommendedName>
        <fullName evidence="7">Glutamyl-tRNA(Gln) amidotransferase subunit A</fullName>
        <shortName evidence="7">Glu-ADT subunit A</shortName>
        <ecNumber evidence="7">6.3.5.7</ecNumber>
    </recommendedName>
</protein>
<keyword evidence="2 7" id="KW-0436">Ligase</keyword>
<feature type="active site" description="Acyl-ester intermediate" evidence="7">
    <location>
        <position position="168"/>
    </location>
</feature>
<gene>
    <name evidence="7" type="primary">gatA</name>
    <name evidence="10" type="ORF">NAS2_0493</name>
</gene>
<dbReference type="GO" id="GO:0006412">
    <property type="term" value="P:translation"/>
    <property type="evidence" value="ECO:0007669"/>
    <property type="project" value="UniProtKB-UniRule"/>
</dbReference>
<evidence type="ECO:0000313" key="11">
    <source>
        <dbReference type="Proteomes" id="UP000509448"/>
    </source>
</evidence>
<dbReference type="HAMAP" id="MF_00120">
    <property type="entry name" value="GatA"/>
    <property type="match status" value="1"/>
</dbReference>
<dbReference type="GeneID" id="55584311"/>
<dbReference type="PANTHER" id="PTHR11895">
    <property type="entry name" value="TRANSAMIDASE"/>
    <property type="match status" value="1"/>
</dbReference>
<dbReference type="AlphaFoldDB" id="A0A4P2VDH1"/>
<dbReference type="EMBL" id="AP018732">
    <property type="protein sequence ID" value="BBE41882.1"/>
    <property type="molecule type" value="Genomic_DNA"/>
</dbReference>
<dbReference type="OrthoDB" id="7931at2157"/>
<sequence>MNTPTLWEAVQEARSDPGYSEELARRLLERIRSVDGELNSFISVNDAAAEQSRSSSGREPLHGLPIAVKDSISTRGIETTAGSRILKGYVPPYDATAVSRLISAGAVVLGKTNMDEFSMGSTGENSAFGPTRNPWDKSRVPGGSSSGSGAAVAAGLALAALGADTGGSVRCPASFTGTFGLRPSYGRVSRYGLIAYASSMDQIGPIARSTRDLALMLSIIAGHDPMDSTSSAAPVQDYMAALNGDVSGWKVAVVKETVGEGIDDRVSRLFWGAVDAISGLGVDVDEISVRWLDESLASYYVVASAEASSNLARYDGIRYGLSPQHSGDWRSYFSRVRGEGFGREVKVRIMLGTYALSAGYFEELYLKALKVRRLVADELSAALSKYRLLLSPTMPTPPPRLGEKTADPLSMYMMDVETIPASLAGLPALSIPVGTVDGLPVGLQALGRRMDEPSLLTLSARFEDEVLKGPAPLAPL</sequence>
<evidence type="ECO:0000256" key="7">
    <source>
        <dbReference type="HAMAP-Rule" id="MF_00120"/>
    </source>
</evidence>
<evidence type="ECO:0000256" key="6">
    <source>
        <dbReference type="ARBA" id="ARBA00047407"/>
    </source>
</evidence>
<dbReference type="Proteomes" id="UP000509448">
    <property type="component" value="Chromosome"/>
</dbReference>
<dbReference type="NCBIfam" id="TIGR00132">
    <property type="entry name" value="gatA"/>
    <property type="match status" value="1"/>
</dbReference>
<dbReference type="GO" id="GO:0005524">
    <property type="term" value="F:ATP binding"/>
    <property type="evidence" value="ECO:0007669"/>
    <property type="project" value="UniProtKB-KW"/>
</dbReference>
<dbReference type="Gene3D" id="3.90.1300.10">
    <property type="entry name" value="Amidase signature (AS) domain"/>
    <property type="match status" value="1"/>
</dbReference>
<feature type="domain" description="Amidase" evidence="9">
    <location>
        <begin position="22"/>
        <end position="456"/>
    </location>
</feature>
<dbReference type="GO" id="GO:0016740">
    <property type="term" value="F:transferase activity"/>
    <property type="evidence" value="ECO:0007669"/>
    <property type="project" value="UniProtKB-KW"/>
</dbReference>
<dbReference type="GO" id="GO:0050567">
    <property type="term" value="F:glutaminyl-tRNA synthase (glutamine-hydrolyzing) activity"/>
    <property type="evidence" value="ECO:0007669"/>
    <property type="project" value="UniProtKB-UniRule"/>
</dbReference>
<dbReference type="InterPro" id="IPR004412">
    <property type="entry name" value="GatA"/>
</dbReference>
<dbReference type="PANTHER" id="PTHR11895:SF7">
    <property type="entry name" value="GLUTAMYL-TRNA(GLN) AMIDOTRANSFERASE SUBUNIT A, MITOCHONDRIAL"/>
    <property type="match status" value="1"/>
</dbReference>